<sequence>MPGRALLKEDGPCKGHFPVDIFRLYAKRLWR</sequence>
<dbReference type="AlphaFoldDB" id="T0HLK7"/>
<evidence type="ECO:0000313" key="2">
    <source>
        <dbReference type="Proteomes" id="UP000015524"/>
    </source>
</evidence>
<reference evidence="1 2" key="1">
    <citation type="journal article" date="2013" name="Genome Announc.">
        <title>Draft Genome Sequence of a Hexachlorocyclohexane-Degrading Bacterium, Sphingobium baderi Strain LL03T.</title>
        <authorList>
            <person name="Kaur J."/>
            <person name="Verma H."/>
            <person name="Tripathi C."/>
            <person name="Khurana J.P."/>
            <person name="Lal R."/>
        </authorList>
    </citation>
    <scope>NUCLEOTIDE SEQUENCE [LARGE SCALE GENOMIC DNA]</scope>
    <source>
        <strain evidence="1 2">LL03</strain>
    </source>
</reference>
<name>T0HLK7_9SPHN</name>
<comment type="caution">
    <text evidence="1">The sequence shown here is derived from an EMBL/GenBank/DDBJ whole genome shotgun (WGS) entry which is preliminary data.</text>
</comment>
<dbReference type="Proteomes" id="UP000015524">
    <property type="component" value="Unassembled WGS sequence"/>
</dbReference>
<accession>T0HLK7</accession>
<dbReference type="PATRIC" id="fig|1114964.8.peg.3055"/>
<gene>
    <name evidence="1" type="ORF">L485_17375</name>
</gene>
<dbReference type="EMBL" id="ATIB01000081">
    <property type="protein sequence ID" value="EQA98453.1"/>
    <property type="molecule type" value="Genomic_DNA"/>
</dbReference>
<evidence type="ECO:0000313" key="1">
    <source>
        <dbReference type="EMBL" id="EQA98453.1"/>
    </source>
</evidence>
<proteinExistence type="predicted"/>
<organism evidence="1 2">
    <name type="scientific">Sphingobium baderi LL03</name>
    <dbReference type="NCBI Taxonomy" id="1114964"/>
    <lineage>
        <taxon>Bacteria</taxon>
        <taxon>Pseudomonadati</taxon>
        <taxon>Pseudomonadota</taxon>
        <taxon>Alphaproteobacteria</taxon>
        <taxon>Sphingomonadales</taxon>
        <taxon>Sphingomonadaceae</taxon>
        <taxon>Sphingobium</taxon>
    </lineage>
</organism>
<keyword evidence="2" id="KW-1185">Reference proteome</keyword>
<protein>
    <submittedName>
        <fullName evidence="1">Uncharacterized protein</fullName>
    </submittedName>
</protein>